<dbReference type="EMBL" id="OCPC01000006">
    <property type="protein sequence ID" value="SOE18843.1"/>
    <property type="molecule type" value="Genomic_DNA"/>
</dbReference>
<protein>
    <submittedName>
        <fullName evidence="2">Lambda family phage portal protein</fullName>
    </submittedName>
</protein>
<dbReference type="RefSeq" id="WP_097109303.1">
    <property type="nucleotide sequence ID" value="NZ_OCPC01000006.1"/>
</dbReference>
<feature type="compositionally biased region" description="Basic and acidic residues" evidence="1">
    <location>
        <begin position="556"/>
        <end position="570"/>
    </location>
</feature>
<dbReference type="Proteomes" id="UP000219465">
    <property type="component" value="Unassembled WGS sequence"/>
</dbReference>
<dbReference type="GO" id="GO:0019068">
    <property type="term" value="P:virion assembly"/>
    <property type="evidence" value="ECO:0007669"/>
    <property type="project" value="InterPro"/>
</dbReference>
<dbReference type="AlphaFoldDB" id="A0A286IFC3"/>
<dbReference type="OrthoDB" id="9770450at2"/>
<feature type="region of interest" description="Disordered" evidence="1">
    <location>
        <begin position="497"/>
        <end position="522"/>
    </location>
</feature>
<evidence type="ECO:0000256" key="1">
    <source>
        <dbReference type="SAM" id="MobiDB-lite"/>
    </source>
</evidence>
<feature type="compositionally biased region" description="Low complexity" evidence="1">
    <location>
        <begin position="511"/>
        <end position="522"/>
    </location>
</feature>
<evidence type="ECO:0000313" key="3">
    <source>
        <dbReference type="Proteomes" id="UP000219465"/>
    </source>
</evidence>
<dbReference type="InterPro" id="IPR006429">
    <property type="entry name" value="Phage_lambda_portal"/>
</dbReference>
<proteinExistence type="predicted"/>
<keyword evidence="3" id="KW-1185">Reference proteome</keyword>
<gene>
    <name evidence="2" type="ORF">SAMN05877838_3787</name>
</gene>
<feature type="region of interest" description="Disordered" evidence="1">
    <location>
        <begin position="546"/>
        <end position="570"/>
    </location>
</feature>
<reference evidence="3" key="1">
    <citation type="submission" date="2017-08" db="EMBL/GenBank/DDBJ databases">
        <authorList>
            <person name="Varghese N."/>
            <person name="Submissions S."/>
        </authorList>
    </citation>
    <scope>NUCLEOTIDE SEQUENCE [LARGE SCALE GENOMIC DNA]</scope>
    <source>
        <strain evidence="3">KCTC 23107</strain>
    </source>
</reference>
<accession>A0A286IFC3</accession>
<organism evidence="2 3">
    <name type="scientific">Hoeflea halophila</name>
    <dbReference type="NCBI Taxonomy" id="714899"/>
    <lineage>
        <taxon>Bacteria</taxon>
        <taxon>Pseudomonadati</taxon>
        <taxon>Pseudomonadota</taxon>
        <taxon>Alphaproteobacteria</taxon>
        <taxon>Hyphomicrobiales</taxon>
        <taxon>Rhizobiaceae</taxon>
        <taxon>Hoeflea</taxon>
    </lineage>
</organism>
<sequence length="594" mass="63578">MFERMKAALGMGGGGGEAVVTPGANLSRGPEIPAGSFAGGIETAHIDGIFRDTGDAVMDAAPLTNARAVRALFDSDLGGAVDVALGQIVGTGLRPNVQPVIELTGMTQREADAWARRVERLFALWASDPRECDAAGSRSFGQMQRTAGRAYFGPGEILATFPTKRRTGNLFSAKVSLLDAHRLAENGIDESDRHGLRFAGGEPVGVRIRDRDPATGMEDFSARFVPFRSRSGRPLSALLYDHVAPVQWRGLSPLTAALKPHFQYGKLADATLATSILQTVLAAVVTSNATSEEVMQMFSHGDVDQTAMDAYTATKVGWYRQNSLKGLPNVIHALPGEQVDFKSPTTDPGDLGTFARLLKLESARALGIGYSAATGDYSGATYSSVRMETAVNWPIVLQRRGIIGRFCQLVFEAWLENAILDGTVPVPGGYLAFLAMRPAWTRCEWRGPSMPQADENKSASAAAKRLETGTTSLATECEALGLDWQDVLAQRAREKEMASNLGLPDPHVADPKAAPAAPARATPQVTLASGEAMDFTAAVERLEQLEANQPQRVRTGRAEDAKARRARDAAHKAAINKWNAERADLEAALAAAQE</sequence>
<evidence type="ECO:0000313" key="2">
    <source>
        <dbReference type="EMBL" id="SOE18843.1"/>
    </source>
</evidence>
<dbReference type="GO" id="GO:0005198">
    <property type="term" value="F:structural molecule activity"/>
    <property type="evidence" value="ECO:0007669"/>
    <property type="project" value="InterPro"/>
</dbReference>
<name>A0A286IFC3_9HYPH</name>
<dbReference type="Pfam" id="PF05136">
    <property type="entry name" value="Phage_portal_2"/>
    <property type="match status" value="1"/>
</dbReference>